<name>A0A239JDK2_9PSED</name>
<organism evidence="1 2">
    <name type="scientific">Pseudomonas segetis</name>
    <dbReference type="NCBI Taxonomy" id="298908"/>
    <lineage>
        <taxon>Bacteria</taxon>
        <taxon>Pseudomonadati</taxon>
        <taxon>Pseudomonadota</taxon>
        <taxon>Gammaproteobacteria</taxon>
        <taxon>Pseudomonadales</taxon>
        <taxon>Pseudomonadaceae</taxon>
        <taxon>Pseudomonas</taxon>
    </lineage>
</organism>
<evidence type="ECO:0000313" key="1">
    <source>
        <dbReference type="EMBL" id="SNT03869.1"/>
    </source>
</evidence>
<evidence type="ECO:0000313" key="2">
    <source>
        <dbReference type="Proteomes" id="UP000242915"/>
    </source>
</evidence>
<dbReference type="EMBL" id="FZOG01000008">
    <property type="protein sequence ID" value="SNT03869.1"/>
    <property type="molecule type" value="Genomic_DNA"/>
</dbReference>
<dbReference type="Proteomes" id="UP000242915">
    <property type="component" value="Unassembled WGS sequence"/>
</dbReference>
<accession>A0A239JDK2</accession>
<gene>
    <name evidence="1" type="ORF">SAMN05216255_4299</name>
</gene>
<sequence>MRNHLIALSLVSIFLGSAWAIKTDVQAKKPVSPSVSIAQVFSSH</sequence>
<protein>
    <submittedName>
        <fullName evidence="1">Uncharacterized protein</fullName>
    </submittedName>
</protein>
<proteinExistence type="predicted"/>
<keyword evidence="2" id="KW-1185">Reference proteome</keyword>
<dbReference type="AlphaFoldDB" id="A0A239JDK2"/>
<reference evidence="2" key="1">
    <citation type="submission" date="2017-06" db="EMBL/GenBank/DDBJ databases">
        <authorList>
            <person name="Varghese N."/>
            <person name="Submissions S."/>
        </authorList>
    </citation>
    <scope>NUCLEOTIDE SEQUENCE [LARGE SCALE GENOMIC DNA]</scope>
    <source>
        <strain evidence="2">CIP 108523</strain>
    </source>
</reference>